<dbReference type="Gene3D" id="3.40.50.1820">
    <property type="entry name" value="alpha/beta hydrolase"/>
    <property type="match status" value="1"/>
</dbReference>
<proteinExistence type="predicted"/>
<dbReference type="EMBL" id="BOSM01000012">
    <property type="protein sequence ID" value="GIP60825.1"/>
    <property type="molecule type" value="Genomic_DNA"/>
</dbReference>
<protein>
    <submittedName>
        <fullName evidence="3">3-oxoadipate enol-lactonase</fullName>
    </submittedName>
</protein>
<dbReference type="InterPro" id="IPR000073">
    <property type="entry name" value="AB_hydrolase_1"/>
</dbReference>
<dbReference type="PANTHER" id="PTHR43798">
    <property type="entry name" value="MONOACYLGLYCEROL LIPASE"/>
    <property type="match status" value="1"/>
</dbReference>
<accession>A0ABQ4MY09</accession>
<dbReference type="PANTHER" id="PTHR43798:SF31">
    <property type="entry name" value="AB HYDROLASE SUPERFAMILY PROTEIN YCLE"/>
    <property type="match status" value="1"/>
</dbReference>
<evidence type="ECO:0000259" key="2">
    <source>
        <dbReference type="Pfam" id="PF00561"/>
    </source>
</evidence>
<organism evidence="3 4">
    <name type="scientific">Paenibacillus woosongensis</name>
    <dbReference type="NCBI Taxonomy" id="307580"/>
    <lineage>
        <taxon>Bacteria</taxon>
        <taxon>Bacillati</taxon>
        <taxon>Bacillota</taxon>
        <taxon>Bacilli</taxon>
        <taxon>Bacillales</taxon>
        <taxon>Paenibacillaceae</taxon>
        <taxon>Paenibacillus</taxon>
    </lineage>
</organism>
<dbReference type="InterPro" id="IPR000639">
    <property type="entry name" value="Epox_hydrolase-like"/>
</dbReference>
<reference evidence="3 4" key="1">
    <citation type="submission" date="2021-03" db="EMBL/GenBank/DDBJ databases">
        <title>Antimicrobial resistance genes in bacteria isolated from Japanese honey, and their potential for conferring macrolide and lincosamide resistance in the American foulbrood pathogen Paenibacillus larvae.</title>
        <authorList>
            <person name="Okamoto M."/>
            <person name="Kumagai M."/>
            <person name="Kanamori H."/>
            <person name="Takamatsu D."/>
        </authorList>
    </citation>
    <scope>NUCLEOTIDE SEQUENCE [LARGE SCALE GENOMIC DNA]</scope>
    <source>
        <strain evidence="3 4">J15TS10</strain>
    </source>
</reference>
<keyword evidence="4" id="KW-1185">Reference proteome</keyword>
<evidence type="ECO:0000313" key="3">
    <source>
        <dbReference type="EMBL" id="GIP60825.1"/>
    </source>
</evidence>
<keyword evidence="1" id="KW-0378">Hydrolase</keyword>
<dbReference type="RefSeq" id="WP_213594662.1">
    <property type="nucleotide sequence ID" value="NZ_BOSM01000012.1"/>
</dbReference>
<gene>
    <name evidence="3" type="ORF">J15TS10_46390</name>
</gene>
<dbReference type="PRINTS" id="PR00111">
    <property type="entry name" value="ABHYDROLASE"/>
</dbReference>
<name>A0ABQ4MY09_9BACL</name>
<feature type="domain" description="AB hydrolase-1" evidence="2">
    <location>
        <begin position="24"/>
        <end position="256"/>
    </location>
</feature>
<evidence type="ECO:0000256" key="1">
    <source>
        <dbReference type="ARBA" id="ARBA00022801"/>
    </source>
</evidence>
<dbReference type="PRINTS" id="PR00412">
    <property type="entry name" value="EPOXHYDRLASE"/>
</dbReference>
<dbReference type="InterPro" id="IPR029058">
    <property type="entry name" value="AB_hydrolase_fold"/>
</dbReference>
<sequence length="279" mass="31849">MADQHHLELPDARLFYRTNGSGQPLIFIHGNFNDHHIWEEQVDFFGSYAQDVQVIRYDLRGYGGSSTPVSSFSHVHDLKCLIEHLHLDAAVLIGSSMGGGIALDFALAYPEYVRALVLVAPSVTNQRYPWKMLWKGISNFYQLRFRGSRSAIEAFIQDDYWSYFFPSPHRRAAREKVLRNVRNPDNFCRFPPRLAHPPRISSMQRLNEIQVPTLIVAADGDHPFNLKTADDLSKLIPQASGAMFHDCGHLPFIEQPDKFNQTLLAFIQPMLSGKRQKSL</sequence>
<dbReference type="SUPFAM" id="SSF53474">
    <property type="entry name" value="alpha/beta-Hydrolases"/>
    <property type="match status" value="1"/>
</dbReference>
<comment type="caution">
    <text evidence="3">The sequence shown here is derived from an EMBL/GenBank/DDBJ whole genome shotgun (WGS) entry which is preliminary data.</text>
</comment>
<dbReference type="InterPro" id="IPR050266">
    <property type="entry name" value="AB_hydrolase_sf"/>
</dbReference>
<dbReference type="Proteomes" id="UP000681290">
    <property type="component" value="Unassembled WGS sequence"/>
</dbReference>
<evidence type="ECO:0000313" key="4">
    <source>
        <dbReference type="Proteomes" id="UP000681290"/>
    </source>
</evidence>
<dbReference type="Pfam" id="PF00561">
    <property type="entry name" value="Abhydrolase_1"/>
    <property type="match status" value="1"/>
</dbReference>